<dbReference type="Proteomes" id="UP000005359">
    <property type="component" value="Unassembled WGS sequence"/>
</dbReference>
<proteinExistence type="predicted"/>
<dbReference type="PaxDb" id="411461-DORFOR_02332"/>
<sequence length="49" mass="5772">MKSSQETCYIGIGIFGREKNRHFVLFSLPFLVEKYFILIVHDSDRSYSV</sequence>
<protein>
    <submittedName>
        <fullName evidence="1">Uncharacterized protein</fullName>
    </submittedName>
</protein>
<reference evidence="1 2" key="2">
    <citation type="submission" date="2007-10" db="EMBL/GenBank/DDBJ databases">
        <authorList>
            <person name="Fulton L."/>
            <person name="Clifton S."/>
            <person name="Fulton B."/>
            <person name="Xu J."/>
            <person name="Minx P."/>
            <person name="Pepin K.H."/>
            <person name="Johnson M."/>
            <person name="Thiruvilangam P."/>
            <person name="Bhonagiri V."/>
            <person name="Nash W.E."/>
            <person name="Wang C."/>
            <person name="Mardis E.R."/>
            <person name="Wilson R.K."/>
        </authorList>
    </citation>
    <scope>NUCLEOTIDE SEQUENCE [LARGE SCALE GENOMIC DNA]</scope>
    <source>
        <strain evidence="1 2">ATCC 27755</strain>
    </source>
</reference>
<evidence type="ECO:0000313" key="2">
    <source>
        <dbReference type="Proteomes" id="UP000005359"/>
    </source>
</evidence>
<evidence type="ECO:0000313" key="1">
    <source>
        <dbReference type="EMBL" id="EDR45731.1"/>
    </source>
</evidence>
<organism evidence="1 2">
    <name type="scientific">Dorea formicigenerans ATCC 27755</name>
    <dbReference type="NCBI Taxonomy" id="411461"/>
    <lineage>
        <taxon>Bacteria</taxon>
        <taxon>Bacillati</taxon>
        <taxon>Bacillota</taxon>
        <taxon>Clostridia</taxon>
        <taxon>Lachnospirales</taxon>
        <taxon>Lachnospiraceae</taxon>
        <taxon>Dorea</taxon>
    </lineage>
</organism>
<dbReference type="AlphaFoldDB" id="B0G7S7"/>
<dbReference type="EMBL" id="AAXA02000015">
    <property type="protein sequence ID" value="EDR45731.1"/>
    <property type="molecule type" value="Genomic_DNA"/>
</dbReference>
<name>B0G7S7_9FIRM</name>
<dbReference type="STRING" id="411461.DORFOR_02332"/>
<accession>B0G7S7</accession>
<comment type="caution">
    <text evidence="1">The sequence shown here is derived from an EMBL/GenBank/DDBJ whole genome shotgun (WGS) entry which is preliminary data.</text>
</comment>
<gene>
    <name evidence="1" type="ORF">DORFOR_02332</name>
</gene>
<reference evidence="1 2" key="1">
    <citation type="submission" date="2007-10" db="EMBL/GenBank/DDBJ databases">
        <title>Draft genome sequence of Dorea formicigenerans(ATCC 27755).</title>
        <authorList>
            <person name="Sudarsanam P."/>
            <person name="Ley R."/>
            <person name="Guruge J."/>
            <person name="Turnbaugh P.J."/>
            <person name="Mahowald M."/>
            <person name="Liep D."/>
            <person name="Gordon J."/>
        </authorList>
    </citation>
    <scope>NUCLEOTIDE SEQUENCE [LARGE SCALE GENOMIC DNA]</scope>
    <source>
        <strain evidence="1 2">ATCC 27755</strain>
    </source>
</reference>